<name>A0A6N7YZD8_9PSEU</name>
<accession>A0A6N7YZD8</accession>
<comment type="caution">
    <text evidence="2">The sequence shown here is derived from an EMBL/GenBank/DDBJ whole genome shotgun (WGS) entry which is preliminary data.</text>
</comment>
<keyword evidence="3" id="KW-1185">Reference proteome</keyword>
<dbReference type="Proteomes" id="UP000440096">
    <property type="component" value="Unassembled WGS sequence"/>
</dbReference>
<dbReference type="GO" id="GO:0016740">
    <property type="term" value="F:transferase activity"/>
    <property type="evidence" value="ECO:0007669"/>
    <property type="project" value="UniProtKB-KW"/>
</dbReference>
<protein>
    <submittedName>
        <fullName evidence="2">CoA transferase</fullName>
    </submittedName>
</protein>
<organism evidence="2 3">
    <name type="scientific">Amycolatopsis pithecellobii</name>
    <dbReference type="NCBI Taxonomy" id="664692"/>
    <lineage>
        <taxon>Bacteria</taxon>
        <taxon>Bacillati</taxon>
        <taxon>Actinomycetota</taxon>
        <taxon>Actinomycetes</taxon>
        <taxon>Pseudonocardiales</taxon>
        <taxon>Pseudonocardiaceae</taxon>
        <taxon>Amycolatopsis</taxon>
    </lineage>
</organism>
<dbReference type="PANTHER" id="PTHR48228:SF6">
    <property type="entry name" value="L-CARNITINE COA-TRANSFERASE"/>
    <property type="match status" value="1"/>
</dbReference>
<dbReference type="SUPFAM" id="SSF89796">
    <property type="entry name" value="CoA-transferase family III (CaiB/BaiF)"/>
    <property type="match status" value="2"/>
</dbReference>
<evidence type="ECO:0000256" key="1">
    <source>
        <dbReference type="ARBA" id="ARBA00022679"/>
    </source>
</evidence>
<dbReference type="InterPro" id="IPR050509">
    <property type="entry name" value="CoA-transferase_III"/>
</dbReference>
<dbReference type="RefSeq" id="WP_154756003.1">
    <property type="nucleotide sequence ID" value="NZ_WMBA01000007.1"/>
</dbReference>
<dbReference type="AlphaFoldDB" id="A0A6N7YZD8"/>
<evidence type="ECO:0000313" key="2">
    <source>
        <dbReference type="EMBL" id="MTD53779.1"/>
    </source>
</evidence>
<evidence type="ECO:0000313" key="3">
    <source>
        <dbReference type="Proteomes" id="UP000440096"/>
    </source>
</evidence>
<proteinExistence type="predicted"/>
<dbReference type="EMBL" id="WMBA01000007">
    <property type="protein sequence ID" value="MTD53779.1"/>
    <property type="molecule type" value="Genomic_DNA"/>
</dbReference>
<dbReference type="InterPro" id="IPR003673">
    <property type="entry name" value="CoA-Trfase_fam_III"/>
</dbReference>
<dbReference type="Pfam" id="PF02515">
    <property type="entry name" value="CoA_transf_3"/>
    <property type="match status" value="1"/>
</dbReference>
<sequence>MARMDGWPAAARAQQLLDSLGLHAGRIEGHLESSSLTTTDQDWTDSGLAELCGRADGPPLRPVGVPATLARAAGLALSALVGCEVETVSRLGQRAALLGLRRNGSISTGGAARLVPAADGWFALNLPRDSDLDLVPALTELAGADPWADVMRWAAQRTTAEVVERGVLLGLAVAVVPPVPQTFGSPWTLQRTVPGRVARHRPRVVNLGALWAGPLCAHLLHECGLEVIDVEAAERPDVTEPAFYDLLHAGHERRTIAFTTPAGRDELRRTLTDADVVIEASRPRALRALGVDAATIMADGRPRAWLRITGHGPDHERIAFGDDAAAGGGLLAWDDDGPVFAGDAIADPLTGTLGALAVIASLRTGCRVIDLPMVRVARAASSPIEGAPATVHAI</sequence>
<dbReference type="PANTHER" id="PTHR48228">
    <property type="entry name" value="SUCCINYL-COA--D-CITRAMALATE COA-TRANSFERASE"/>
    <property type="match status" value="1"/>
</dbReference>
<gene>
    <name evidence="2" type="ORF">GKO32_07250</name>
</gene>
<dbReference type="Gene3D" id="3.40.50.10540">
    <property type="entry name" value="Crotonobetainyl-coa:carnitine coa-transferase, domain 1"/>
    <property type="match status" value="1"/>
</dbReference>
<keyword evidence="1 2" id="KW-0808">Transferase</keyword>
<reference evidence="2 3" key="1">
    <citation type="submission" date="2019-11" db="EMBL/GenBank/DDBJ databases">
        <title>Draft genome of Amycolatopsis RM579.</title>
        <authorList>
            <person name="Duangmal K."/>
            <person name="Mingma R."/>
        </authorList>
    </citation>
    <scope>NUCLEOTIDE SEQUENCE [LARGE SCALE GENOMIC DNA]</scope>
    <source>
        <strain evidence="2 3">RM579</strain>
    </source>
</reference>
<dbReference type="InterPro" id="IPR023606">
    <property type="entry name" value="CoA-Trfase_III_dom_1_sf"/>
</dbReference>
<dbReference type="OrthoDB" id="4909260at2"/>